<comment type="similarity">
    <text evidence="2">Belongs to the major facilitator superfamily. EmrB family.</text>
</comment>
<feature type="transmembrane region" description="Helical" evidence="8">
    <location>
        <begin position="173"/>
        <end position="194"/>
    </location>
</feature>
<dbReference type="InterPro" id="IPR036259">
    <property type="entry name" value="MFS_trans_sf"/>
</dbReference>
<feature type="transmembrane region" description="Helical" evidence="8">
    <location>
        <begin position="309"/>
        <end position="330"/>
    </location>
</feature>
<dbReference type="Gene3D" id="1.20.1250.20">
    <property type="entry name" value="MFS general substrate transporter like domains"/>
    <property type="match status" value="1"/>
</dbReference>
<dbReference type="Gene3D" id="1.20.1720.10">
    <property type="entry name" value="Multidrug resistance protein D"/>
    <property type="match status" value="1"/>
</dbReference>
<evidence type="ECO:0000256" key="8">
    <source>
        <dbReference type="SAM" id="Phobius"/>
    </source>
</evidence>
<dbReference type="AlphaFoldDB" id="A0A846W075"/>
<dbReference type="InterPro" id="IPR020846">
    <property type="entry name" value="MFS_dom"/>
</dbReference>
<feature type="transmembrane region" description="Helical" evidence="8">
    <location>
        <begin position="230"/>
        <end position="251"/>
    </location>
</feature>
<keyword evidence="5 8" id="KW-0812">Transmembrane</keyword>
<evidence type="ECO:0000256" key="6">
    <source>
        <dbReference type="ARBA" id="ARBA00022989"/>
    </source>
</evidence>
<keyword evidence="7 8" id="KW-0472">Membrane</keyword>
<accession>A0A846W075</accession>
<feature type="transmembrane region" description="Helical" evidence="8">
    <location>
        <begin position="363"/>
        <end position="380"/>
    </location>
</feature>
<feature type="transmembrane region" description="Helical" evidence="8">
    <location>
        <begin position="339"/>
        <end position="357"/>
    </location>
</feature>
<dbReference type="SUPFAM" id="SSF103473">
    <property type="entry name" value="MFS general substrate transporter"/>
    <property type="match status" value="1"/>
</dbReference>
<feature type="transmembrane region" description="Helical" evidence="8">
    <location>
        <begin position="87"/>
        <end position="111"/>
    </location>
</feature>
<proteinExistence type="inferred from homology"/>
<feature type="transmembrane region" description="Helical" evidence="8">
    <location>
        <begin position="146"/>
        <end position="167"/>
    </location>
</feature>
<dbReference type="PANTHER" id="PTHR42718">
    <property type="entry name" value="MAJOR FACILITATOR SUPERFAMILY MULTIDRUG TRANSPORTER MFSC"/>
    <property type="match status" value="1"/>
</dbReference>
<dbReference type="InterPro" id="IPR004638">
    <property type="entry name" value="EmrB-like"/>
</dbReference>
<evidence type="ECO:0000256" key="3">
    <source>
        <dbReference type="ARBA" id="ARBA00022448"/>
    </source>
</evidence>
<evidence type="ECO:0000256" key="1">
    <source>
        <dbReference type="ARBA" id="ARBA00004651"/>
    </source>
</evidence>
<dbReference type="CDD" id="cd17321">
    <property type="entry name" value="MFS_MMR_MDR_like"/>
    <property type="match status" value="1"/>
</dbReference>
<protein>
    <submittedName>
        <fullName evidence="10">MFS transporter</fullName>
    </submittedName>
</protein>
<dbReference type="PRINTS" id="PR01036">
    <property type="entry name" value="TCRTETB"/>
</dbReference>
<dbReference type="EMBL" id="JAAXOM010000001">
    <property type="protein sequence ID" value="NKX86184.1"/>
    <property type="molecule type" value="Genomic_DNA"/>
</dbReference>
<comment type="caution">
    <text evidence="10">The sequence shown here is derived from an EMBL/GenBank/DDBJ whole genome shotgun (WGS) entry which is preliminary data.</text>
</comment>
<feature type="transmembrane region" description="Helical" evidence="8">
    <location>
        <begin position="117"/>
        <end position="134"/>
    </location>
</feature>
<evidence type="ECO:0000259" key="9">
    <source>
        <dbReference type="PROSITE" id="PS50850"/>
    </source>
</evidence>
<evidence type="ECO:0000256" key="4">
    <source>
        <dbReference type="ARBA" id="ARBA00022475"/>
    </source>
</evidence>
<gene>
    <name evidence="10" type="ORF">HGA10_02510</name>
</gene>
<name>A0A846W075_9NOCA</name>
<keyword evidence="11" id="KW-1185">Reference proteome</keyword>
<feature type="domain" description="Major facilitator superfamily (MFS) profile" evidence="9">
    <location>
        <begin position="18"/>
        <end position="461"/>
    </location>
</feature>
<sequence length="470" mass="47699">MIDTAKDQALGSRRRWAVLAVCSTGLFLVGLDTTIVNAALPSIARDLHTGVRGIAWIVDAYTLVMASLLISAGAIADRVGRRRVFRVGLVLFGASSVLCAVAPTVGVLLAARIAQGAGAAMLSPVALAIVVGVFTDPGQRARAIGVWAAVFGVAMAAGPVVGGALVQSLGWRGVFWVNLPVIAVVLVLTALVVPESRAVRVRRLDGLGQVLLVIVVGGSVGVLLEGPRLGWASPATIIGSAVVCAAIIAFVRLEGRRPEPLIDPDLFRRAPFTAAVLSAVAVFVALGATLLLTTLYLQDARGMSPAAAGAVMLPLAVPAIVFAPLSGVLVSRHGARRPLQLAGGFTALGGGLLFVAVREHRPLPLLLTALLLVGIGFGFANPPITTTAVSGLPADRAGVAGGITSTARQFGAALGVAVAGGFIGGAAQTELAQAARPGWLLVGCCGLLVMVAAGFAPSERGPGYRAGRIR</sequence>
<reference evidence="10 11" key="1">
    <citation type="submission" date="2020-04" db="EMBL/GenBank/DDBJ databases">
        <title>MicrobeNet Type strains.</title>
        <authorList>
            <person name="Nicholson A.C."/>
        </authorList>
    </citation>
    <scope>NUCLEOTIDE SEQUENCE [LARGE SCALE GENOMIC DNA]</scope>
    <source>
        <strain evidence="10 11">DSM 44960</strain>
    </source>
</reference>
<dbReference type="PROSITE" id="PS00216">
    <property type="entry name" value="SUGAR_TRANSPORT_1"/>
    <property type="match status" value="1"/>
</dbReference>
<keyword evidence="6 8" id="KW-1133">Transmembrane helix</keyword>
<evidence type="ECO:0000256" key="2">
    <source>
        <dbReference type="ARBA" id="ARBA00008537"/>
    </source>
</evidence>
<feature type="transmembrane region" description="Helical" evidence="8">
    <location>
        <begin position="439"/>
        <end position="458"/>
    </location>
</feature>
<feature type="transmembrane region" description="Helical" evidence="8">
    <location>
        <begin position="272"/>
        <end position="297"/>
    </location>
</feature>
<feature type="transmembrane region" description="Helical" evidence="8">
    <location>
        <begin position="54"/>
        <end position="75"/>
    </location>
</feature>
<evidence type="ECO:0000313" key="10">
    <source>
        <dbReference type="EMBL" id="NKX86184.1"/>
    </source>
</evidence>
<evidence type="ECO:0000313" key="11">
    <source>
        <dbReference type="Proteomes" id="UP000572007"/>
    </source>
</evidence>
<dbReference type="RefSeq" id="WP_067638370.1">
    <property type="nucleotide sequence ID" value="NZ_JAAXOM010000001.1"/>
</dbReference>
<dbReference type="GO" id="GO:0005886">
    <property type="term" value="C:plasma membrane"/>
    <property type="evidence" value="ECO:0007669"/>
    <property type="project" value="UniProtKB-SubCell"/>
</dbReference>
<dbReference type="PANTHER" id="PTHR42718:SF9">
    <property type="entry name" value="MAJOR FACILITATOR SUPERFAMILY MULTIDRUG TRANSPORTER MFSC"/>
    <property type="match status" value="1"/>
</dbReference>
<dbReference type="InterPro" id="IPR005829">
    <property type="entry name" value="Sugar_transporter_CS"/>
</dbReference>
<evidence type="ECO:0000256" key="5">
    <source>
        <dbReference type="ARBA" id="ARBA00022692"/>
    </source>
</evidence>
<keyword evidence="4" id="KW-1003">Cell membrane</keyword>
<feature type="transmembrane region" description="Helical" evidence="8">
    <location>
        <begin position="410"/>
        <end position="427"/>
    </location>
</feature>
<organism evidence="10 11">
    <name type="scientific">Nocardia coubleae</name>
    <dbReference type="NCBI Taxonomy" id="356147"/>
    <lineage>
        <taxon>Bacteria</taxon>
        <taxon>Bacillati</taxon>
        <taxon>Actinomycetota</taxon>
        <taxon>Actinomycetes</taxon>
        <taxon>Mycobacteriales</taxon>
        <taxon>Nocardiaceae</taxon>
        <taxon>Nocardia</taxon>
    </lineage>
</organism>
<keyword evidence="3" id="KW-0813">Transport</keyword>
<dbReference type="InterPro" id="IPR011701">
    <property type="entry name" value="MFS"/>
</dbReference>
<comment type="subcellular location">
    <subcellularLocation>
        <location evidence="1">Cell membrane</location>
        <topology evidence="1">Multi-pass membrane protein</topology>
    </subcellularLocation>
</comment>
<dbReference type="Pfam" id="PF07690">
    <property type="entry name" value="MFS_1"/>
    <property type="match status" value="1"/>
</dbReference>
<dbReference type="NCBIfam" id="TIGR00711">
    <property type="entry name" value="efflux_EmrB"/>
    <property type="match status" value="1"/>
</dbReference>
<evidence type="ECO:0000256" key="7">
    <source>
        <dbReference type="ARBA" id="ARBA00023136"/>
    </source>
</evidence>
<dbReference type="Proteomes" id="UP000572007">
    <property type="component" value="Unassembled WGS sequence"/>
</dbReference>
<dbReference type="GO" id="GO:0022857">
    <property type="term" value="F:transmembrane transporter activity"/>
    <property type="evidence" value="ECO:0007669"/>
    <property type="project" value="InterPro"/>
</dbReference>
<feature type="transmembrane region" description="Helical" evidence="8">
    <location>
        <begin position="206"/>
        <end position="224"/>
    </location>
</feature>
<dbReference type="PROSITE" id="PS50850">
    <property type="entry name" value="MFS"/>
    <property type="match status" value="1"/>
</dbReference>